<dbReference type="AlphaFoldDB" id="E3CZN0"/>
<proteinExistence type="inferred from homology"/>
<gene>
    <name evidence="2" type="ORF">Apau_2253</name>
</gene>
<dbReference type="EMBL" id="CM001022">
    <property type="protein sequence ID" value="EFQ24662.1"/>
    <property type="molecule type" value="Genomic_DNA"/>
</dbReference>
<dbReference type="Pfam" id="PF01784">
    <property type="entry name" value="DUF34_NIF3"/>
    <property type="match status" value="1"/>
</dbReference>
<protein>
    <recommendedName>
        <fullName evidence="4">NGG1p interacting factor 3 protein, NIF3</fullName>
    </recommendedName>
</protein>
<dbReference type="PaxDb" id="584708-Apau_2253"/>
<comment type="similarity">
    <text evidence="1">Belongs to the GTP cyclohydrolase I type 2/NIF3 family.</text>
</comment>
<dbReference type="InterPro" id="IPR036069">
    <property type="entry name" value="DUF34/NIF3_sf"/>
</dbReference>
<dbReference type="InterPro" id="IPR002678">
    <property type="entry name" value="DUF34/NIF3"/>
</dbReference>
<organism evidence="2 3">
    <name type="scientific">Aminomonas paucivorans DSM 12260</name>
    <dbReference type="NCBI Taxonomy" id="584708"/>
    <lineage>
        <taxon>Bacteria</taxon>
        <taxon>Thermotogati</taxon>
        <taxon>Synergistota</taxon>
        <taxon>Synergistia</taxon>
        <taxon>Synergistales</taxon>
        <taxon>Synergistaceae</taxon>
        <taxon>Aminomonas</taxon>
    </lineage>
</organism>
<dbReference type="SUPFAM" id="SSF102705">
    <property type="entry name" value="NIF3 (NGG1p interacting factor 3)-like"/>
    <property type="match status" value="1"/>
</dbReference>
<sequence>MAESVTVRDILEALDWITGGRVVKGPGDLGGQNPFVLTKSSGIPGKSVTETPGLVWGDPSARVRRAAVLMTLTESAIELAAATGVECLVAHHPIADGANSGGVTLKNYLGLYGLHALELHEAFHGLHPGIPWLHGHRALEVDIRAGGIHGNILYYGEALPEVRTLGNLLDRLESLMDLKTEREALEQERRLRNCPDLLETCVSTRGHILLGTPESPVRRLLHIFPHTGFTPEHLEAAKAAHPDADTVLATISRVYPGNPLIDKARELGMNFLCGNSHALEILENGIPLARALATRLPGLEVRVFRERVTSYPLDEVGSGTIRDYGRDMASRYLPGTR</sequence>
<dbReference type="Proteomes" id="UP000005096">
    <property type="component" value="Chromosome"/>
</dbReference>
<dbReference type="Gene3D" id="3.40.1390.30">
    <property type="entry name" value="NIF3 (NGG1p interacting factor 3)-like"/>
    <property type="match status" value="1"/>
</dbReference>
<evidence type="ECO:0000256" key="1">
    <source>
        <dbReference type="ARBA" id="ARBA00006964"/>
    </source>
</evidence>
<dbReference type="eggNOG" id="COG0327">
    <property type="taxonomic scope" value="Bacteria"/>
</dbReference>
<name>E3CZN0_9BACT</name>
<evidence type="ECO:0000313" key="3">
    <source>
        <dbReference type="Proteomes" id="UP000005096"/>
    </source>
</evidence>
<dbReference type="RefSeq" id="WP_006301906.1">
    <property type="nucleotide sequence ID" value="NZ_CM001022.1"/>
</dbReference>
<reference evidence="2 3" key="1">
    <citation type="journal article" date="2010" name="Stand. Genomic Sci.">
        <title>Non-contiguous finished genome sequence of Aminomonas paucivorans type strain (GLU-3).</title>
        <authorList>
            <person name="Pitluck S."/>
            <person name="Yasawong M."/>
            <person name="Held B."/>
            <person name="Lapidus A."/>
            <person name="Nolan M."/>
            <person name="Copeland A."/>
            <person name="Lucas S."/>
            <person name="Del Rio T.G."/>
            <person name="Tice H."/>
            <person name="Cheng J.F."/>
            <person name="Chertkov O."/>
            <person name="Goodwin L."/>
            <person name="Tapia R."/>
            <person name="Han C."/>
            <person name="Liolios K."/>
            <person name="Ivanova N."/>
            <person name="Mavromatis K."/>
            <person name="Ovchinnikova G."/>
            <person name="Pati A."/>
            <person name="Chen A."/>
            <person name="Palaniappan K."/>
            <person name="Land M."/>
            <person name="Hauser L."/>
            <person name="Chang Y.J."/>
            <person name="Jeffries C.D."/>
            <person name="Pukall R."/>
            <person name="Spring S."/>
            <person name="Rohde M."/>
            <person name="Sikorski J."/>
            <person name="Goker M."/>
            <person name="Woyke T."/>
            <person name="Bristow J."/>
            <person name="Eisen J.A."/>
            <person name="Markowitz V."/>
            <person name="Hugenholtz P."/>
            <person name="Kyrpides N.C."/>
            <person name="Klenk H.P."/>
        </authorList>
    </citation>
    <scope>NUCLEOTIDE SEQUENCE [LARGE SCALE GENOMIC DNA]</scope>
    <source>
        <strain evidence="2 3">DSM 12260</strain>
    </source>
</reference>
<dbReference type="HOGENOM" id="CLU_822962_0_0_0"/>
<evidence type="ECO:0008006" key="4">
    <source>
        <dbReference type="Google" id="ProtNLM"/>
    </source>
</evidence>
<accession>E3CZN0</accession>
<keyword evidence="3" id="KW-1185">Reference proteome</keyword>
<dbReference type="STRING" id="584708.Apau_2253"/>
<evidence type="ECO:0000313" key="2">
    <source>
        <dbReference type="EMBL" id="EFQ24662.1"/>
    </source>
</evidence>